<dbReference type="AlphaFoldDB" id="A0A914ZZ87"/>
<evidence type="ECO:0000313" key="2">
    <source>
        <dbReference type="Proteomes" id="UP000887569"/>
    </source>
</evidence>
<reference evidence="3" key="1">
    <citation type="submission" date="2022-11" db="UniProtKB">
        <authorList>
            <consortium name="WormBaseParasite"/>
        </authorList>
    </citation>
    <scope>IDENTIFICATION</scope>
</reference>
<dbReference type="WBParaSite" id="PgE047_g001_t02">
    <property type="protein sequence ID" value="PgE047_g001_t02"/>
    <property type="gene ID" value="PgE047_g001"/>
</dbReference>
<sequence>LSLWLHPLCCYFSGYLRSVVMAKANTEGLSEEELKILRARFRMRQNRFTAISKEKQVRIKTRPAFGACTLRPEEEPTIFEKIKTKLQPVKTKIKTRTIVVTHSLGKSEKVYEAEERSIRSAYSTVNSQYSSVMSEMSERSVRSERKLLYGAIGKSLNSAYGKLPFSGSGKSQVSTYGKLPSADSNSRSTYGQLSSEVTKKAIRRRKEETDQSERSVRRKIAGKDRMTDDNSDDKLQMSAVKNRATE</sequence>
<feature type="compositionally biased region" description="Basic and acidic residues" evidence="1">
    <location>
        <begin position="205"/>
        <end position="235"/>
    </location>
</feature>
<evidence type="ECO:0000313" key="3">
    <source>
        <dbReference type="WBParaSite" id="PgE047_g001_t02"/>
    </source>
</evidence>
<proteinExistence type="predicted"/>
<dbReference type="Proteomes" id="UP000887569">
    <property type="component" value="Unplaced"/>
</dbReference>
<protein>
    <submittedName>
        <fullName evidence="3">Uncharacterized protein</fullName>
    </submittedName>
</protein>
<organism evidence="2 3">
    <name type="scientific">Parascaris univalens</name>
    <name type="common">Nematode worm</name>
    <dbReference type="NCBI Taxonomy" id="6257"/>
    <lineage>
        <taxon>Eukaryota</taxon>
        <taxon>Metazoa</taxon>
        <taxon>Ecdysozoa</taxon>
        <taxon>Nematoda</taxon>
        <taxon>Chromadorea</taxon>
        <taxon>Rhabditida</taxon>
        <taxon>Spirurina</taxon>
        <taxon>Ascaridomorpha</taxon>
        <taxon>Ascaridoidea</taxon>
        <taxon>Ascarididae</taxon>
        <taxon>Parascaris</taxon>
    </lineage>
</organism>
<keyword evidence="2" id="KW-1185">Reference proteome</keyword>
<accession>A0A914ZZ87</accession>
<evidence type="ECO:0000256" key="1">
    <source>
        <dbReference type="SAM" id="MobiDB-lite"/>
    </source>
</evidence>
<feature type="region of interest" description="Disordered" evidence="1">
    <location>
        <begin position="163"/>
        <end position="246"/>
    </location>
</feature>
<name>A0A914ZZ87_PARUN</name>
<feature type="compositionally biased region" description="Polar residues" evidence="1">
    <location>
        <begin position="182"/>
        <end position="196"/>
    </location>
</feature>